<gene>
    <name evidence="1" type="ORF">UC3_02015</name>
</gene>
<keyword evidence="2" id="KW-1185">Reference proteome</keyword>
<evidence type="ECO:0000313" key="2">
    <source>
        <dbReference type="Proteomes" id="UP000013785"/>
    </source>
</evidence>
<comment type="caution">
    <text evidence="1">The sequence shown here is derived from an EMBL/GenBank/DDBJ whole genome shotgun (WGS) entry which is preliminary data.</text>
</comment>
<dbReference type="EMBL" id="AJAT01000016">
    <property type="protein sequence ID" value="EOL43038.1"/>
    <property type="molecule type" value="Genomic_DNA"/>
</dbReference>
<dbReference type="Proteomes" id="UP000013785">
    <property type="component" value="Unassembled WGS sequence"/>
</dbReference>
<dbReference type="HOGENOM" id="CLU_199589_0_0_9"/>
<name>R3TPP5_9ENTE</name>
<dbReference type="AlphaFoldDB" id="R3TPP5"/>
<sequence length="74" mass="8446">MRKMSDYKYSVKNTTKIEREKLRNVALSYSTLDAAEPSKDTMELVDKYVAGNIEIADALEIIINKYRTEGAQNV</sequence>
<accession>R3TPP5</accession>
<dbReference type="PATRIC" id="fig|1158610.3.peg.2009"/>
<evidence type="ECO:0000313" key="1">
    <source>
        <dbReference type="EMBL" id="EOL43038.1"/>
    </source>
</evidence>
<proteinExistence type="predicted"/>
<protein>
    <recommendedName>
        <fullName evidence="3">Antitoxin VbhA domain-containing protein</fullName>
    </recommendedName>
</protein>
<dbReference type="eggNOG" id="ENOG50346GH">
    <property type="taxonomic scope" value="Bacteria"/>
</dbReference>
<organism evidence="1 2">
    <name type="scientific">Enterococcus phoeniculicola ATCC BAA-412</name>
    <dbReference type="NCBI Taxonomy" id="1158610"/>
    <lineage>
        <taxon>Bacteria</taxon>
        <taxon>Bacillati</taxon>
        <taxon>Bacillota</taxon>
        <taxon>Bacilli</taxon>
        <taxon>Lactobacillales</taxon>
        <taxon>Enterococcaceae</taxon>
        <taxon>Enterococcus</taxon>
    </lineage>
</organism>
<reference evidence="1 2" key="1">
    <citation type="submission" date="2013-02" db="EMBL/GenBank/DDBJ databases">
        <title>The Genome Sequence of Enterococcus phoeniculicola BAA-412.</title>
        <authorList>
            <consortium name="The Broad Institute Genome Sequencing Platform"/>
            <consortium name="The Broad Institute Genome Sequencing Center for Infectious Disease"/>
            <person name="Earl A.M."/>
            <person name="Gilmore M.S."/>
            <person name="Lebreton F."/>
            <person name="Walker B."/>
            <person name="Young S.K."/>
            <person name="Zeng Q."/>
            <person name="Gargeya S."/>
            <person name="Fitzgerald M."/>
            <person name="Haas B."/>
            <person name="Abouelleil A."/>
            <person name="Alvarado L."/>
            <person name="Arachchi H.M."/>
            <person name="Berlin A.M."/>
            <person name="Chapman S.B."/>
            <person name="Dewar J."/>
            <person name="Goldberg J."/>
            <person name="Griggs A."/>
            <person name="Gujja S."/>
            <person name="Hansen M."/>
            <person name="Howarth C."/>
            <person name="Imamovic A."/>
            <person name="Larimer J."/>
            <person name="McCowan C."/>
            <person name="Murphy C."/>
            <person name="Neiman D."/>
            <person name="Pearson M."/>
            <person name="Priest M."/>
            <person name="Roberts A."/>
            <person name="Saif S."/>
            <person name="Shea T."/>
            <person name="Sisk P."/>
            <person name="Sykes S."/>
            <person name="Wortman J."/>
            <person name="Nusbaum C."/>
            <person name="Birren B."/>
        </authorList>
    </citation>
    <scope>NUCLEOTIDE SEQUENCE [LARGE SCALE GENOMIC DNA]</scope>
    <source>
        <strain evidence="1 2">ATCC BAA-412</strain>
    </source>
</reference>
<evidence type="ECO:0008006" key="3">
    <source>
        <dbReference type="Google" id="ProtNLM"/>
    </source>
</evidence>